<dbReference type="Proteomes" id="UP000657918">
    <property type="component" value="Unassembled WGS sequence"/>
</dbReference>
<sequence length="70" mass="7534">MEIIEDSGAVPDVITSNVFISGYCKAGEIDNASRAGELLFLISMRKQRRNARGNSEASSLKNTVLPSCSD</sequence>
<organism evidence="3 4">
    <name type="scientific">Salix dunnii</name>
    <dbReference type="NCBI Taxonomy" id="1413687"/>
    <lineage>
        <taxon>Eukaryota</taxon>
        <taxon>Viridiplantae</taxon>
        <taxon>Streptophyta</taxon>
        <taxon>Embryophyta</taxon>
        <taxon>Tracheophyta</taxon>
        <taxon>Spermatophyta</taxon>
        <taxon>Magnoliopsida</taxon>
        <taxon>eudicotyledons</taxon>
        <taxon>Gunneridae</taxon>
        <taxon>Pentapetalae</taxon>
        <taxon>rosids</taxon>
        <taxon>fabids</taxon>
        <taxon>Malpighiales</taxon>
        <taxon>Salicaceae</taxon>
        <taxon>Saliceae</taxon>
        <taxon>Salix</taxon>
    </lineage>
</organism>
<dbReference type="InterPro" id="IPR002885">
    <property type="entry name" value="PPR_rpt"/>
</dbReference>
<comment type="caution">
    <text evidence="3">The sequence shown here is derived from an EMBL/GenBank/DDBJ whole genome shotgun (WGS) entry which is preliminary data.</text>
</comment>
<evidence type="ECO:0008006" key="5">
    <source>
        <dbReference type="Google" id="ProtNLM"/>
    </source>
</evidence>
<reference evidence="3 4" key="1">
    <citation type="submission" date="2020-10" db="EMBL/GenBank/DDBJ databases">
        <title>Plant Genome Project.</title>
        <authorList>
            <person name="Zhang R.-G."/>
        </authorList>
    </citation>
    <scope>NUCLEOTIDE SEQUENCE [LARGE SCALE GENOMIC DNA]</scope>
    <source>
        <strain evidence="3">FAFU-HL-1</strain>
        <tissue evidence="3">Leaf</tissue>
    </source>
</reference>
<proteinExistence type="predicted"/>
<dbReference type="EMBL" id="JADGMS010000006">
    <property type="protein sequence ID" value="KAF9680315.1"/>
    <property type="molecule type" value="Genomic_DNA"/>
</dbReference>
<evidence type="ECO:0000313" key="3">
    <source>
        <dbReference type="EMBL" id="KAF9680315.1"/>
    </source>
</evidence>
<name>A0A835MWW9_9ROSI</name>
<accession>A0A835MWW9</accession>
<keyword evidence="4" id="KW-1185">Reference proteome</keyword>
<evidence type="ECO:0000256" key="1">
    <source>
        <dbReference type="ARBA" id="ARBA00022737"/>
    </source>
</evidence>
<feature type="region of interest" description="Disordered" evidence="2">
    <location>
        <begin position="50"/>
        <end position="70"/>
    </location>
</feature>
<dbReference type="InterPro" id="IPR011990">
    <property type="entry name" value="TPR-like_helical_dom_sf"/>
</dbReference>
<evidence type="ECO:0000256" key="2">
    <source>
        <dbReference type="SAM" id="MobiDB-lite"/>
    </source>
</evidence>
<dbReference type="Gene3D" id="1.25.40.10">
    <property type="entry name" value="Tetratricopeptide repeat domain"/>
    <property type="match status" value="1"/>
</dbReference>
<feature type="compositionally biased region" description="Polar residues" evidence="2">
    <location>
        <begin position="52"/>
        <end position="70"/>
    </location>
</feature>
<protein>
    <recommendedName>
        <fullName evidence="5">Pentatricopeptide repeat protein</fullName>
    </recommendedName>
</protein>
<gene>
    <name evidence="3" type="ORF">SADUNF_Sadunf06G0108400</name>
</gene>
<dbReference type="OrthoDB" id="185373at2759"/>
<dbReference type="Pfam" id="PF12854">
    <property type="entry name" value="PPR_1"/>
    <property type="match status" value="1"/>
</dbReference>
<dbReference type="AlphaFoldDB" id="A0A835MWW9"/>
<keyword evidence="1" id="KW-0677">Repeat</keyword>
<evidence type="ECO:0000313" key="4">
    <source>
        <dbReference type="Proteomes" id="UP000657918"/>
    </source>
</evidence>